<dbReference type="PATRIC" id="fig|1129794.4.peg.2687"/>
<organism evidence="3 4">
    <name type="scientific">Paraglaciecola psychrophila 170</name>
    <dbReference type="NCBI Taxonomy" id="1129794"/>
    <lineage>
        <taxon>Bacteria</taxon>
        <taxon>Pseudomonadati</taxon>
        <taxon>Pseudomonadota</taxon>
        <taxon>Gammaproteobacteria</taxon>
        <taxon>Alteromonadales</taxon>
        <taxon>Alteromonadaceae</taxon>
        <taxon>Paraglaciecola</taxon>
    </lineage>
</organism>
<dbReference type="InterPro" id="IPR000192">
    <property type="entry name" value="Aminotrans_V_dom"/>
</dbReference>
<dbReference type="PANTHER" id="PTHR43586:SF4">
    <property type="entry name" value="ISOPENICILLIN N EPIMERASE"/>
    <property type="match status" value="1"/>
</dbReference>
<evidence type="ECO:0000313" key="3">
    <source>
        <dbReference type="EMBL" id="AGH44814.1"/>
    </source>
</evidence>
<keyword evidence="1" id="KW-0663">Pyridoxal phosphate</keyword>
<feature type="domain" description="Aminotransferase class V" evidence="2">
    <location>
        <begin position="128"/>
        <end position="368"/>
    </location>
</feature>
<evidence type="ECO:0000313" key="4">
    <source>
        <dbReference type="Proteomes" id="UP000011864"/>
    </source>
</evidence>
<dbReference type="Gene3D" id="3.40.640.10">
    <property type="entry name" value="Type I PLP-dependent aspartate aminotransferase-like (Major domain)"/>
    <property type="match status" value="1"/>
</dbReference>
<keyword evidence="4" id="KW-1185">Reference proteome</keyword>
<name>K6ZJM2_9ALTE</name>
<dbReference type="Gene3D" id="3.90.1150.10">
    <property type="entry name" value="Aspartate Aminotransferase, domain 1"/>
    <property type="match status" value="1"/>
</dbReference>
<accession>K6ZJM2</accession>
<evidence type="ECO:0000256" key="1">
    <source>
        <dbReference type="ARBA" id="ARBA00022898"/>
    </source>
</evidence>
<keyword evidence="3" id="KW-0808">Transferase</keyword>
<protein>
    <submittedName>
        <fullName evidence="3">Aminotransferase, class V</fullName>
    </submittedName>
</protein>
<dbReference type="RefSeq" id="WP_007635345.1">
    <property type="nucleotide sequence ID" value="NC_020514.1"/>
</dbReference>
<dbReference type="GO" id="GO:0008483">
    <property type="term" value="F:transaminase activity"/>
    <property type="evidence" value="ECO:0007669"/>
    <property type="project" value="UniProtKB-KW"/>
</dbReference>
<dbReference type="KEGG" id="gps:C427_2705"/>
<reference evidence="3 4" key="1">
    <citation type="journal article" date="2013" name="Genome Announc.">
        <title>Complete Genome Sequence of Glaciecola psychrophila Strain 170T.</title>
        <authorList>
            <person name="Yin J."/>
            <person name="Chen J."/>
            <person name="Liu G."/>
            <person name="Yu Y."/>
            <person name="Song L."/>
            <person name="Wang X."/>
            <person name="Qu X."/>
        </authorList>
    </citation>
    <scope>NUCLEOTIDE SEQUENCE [LARGE SCALE GENOMIC DNA]</scope>
    <source>
        <strain evidence="3 4">170</strain>
    </source>
</reference>
<dbReference type="AlphaFoldDB" id="K6ZJM2"/>
<gene>
    <name evidence="3" type="ORF">C427_2705</name>
</gene>
<dbReference type="STRING" id="1129794.C427_2705"/>
<dbReference type="SUPFAM" id="SSF53383">
    <property type="entry name" value="PLP-dependent transferases"/>
    <property type="match status" value="1"/>
</dbReference>
<dbReference type="EMBL" id="CP003837">
    <property type="protein sequence ID" value="AGH44814.1"/>
    <property type="molecule type" value="Genomic_DNA"/>
</dbReference>
<proteinExistence type="predicted"/>
<dbReference type="Proteomes" id="UP000011864">
    <property type="component" value="Chromosome"/>
</dbReference>
<keyword evidence="3" id="KW-0032">Aminotransferase</keyword>
<dbReference type="eggNOG" id="COG0520">
    <property type="taxonomic scope" value="Bacteria"/>
</dbReference>
<sequence length="378" mass="41821">MTLALSSKDYKTDFCLPEKGCYLLNHSVGRPLKSAQQFFQEAYFSPWQNLSTEPWQQWLSSIETFQSALGLLFNHGPENFCPQANLSSALCKLVMSHPRLTKPFAKVLMSEQDFPSMGFAISHALPECDISFIPKNLDITSADVWHSHLSQDIDLVFISQVYSNSGQQAPVKSIVEVAKQQGILSLIDVAQSAGLIPLDLTEIAPDFMIGSSVKWLCSGPGAAYLWVHPSQINHCEPKDVGWFSHDNPFEFDIHNFQYREGALRFWGGTPSVTPFILAAHGIGYANQITPGLARQHNLRLLALLDKAFGEQLVSPKDAQKCSGTAILQFGKAQSSVLNALKLAQIGVDARSLGIRVSPHIYNDEDDIEYLIQVINQAC</sequence>
<evidence type="ECO:0000259" key="2">
    <source>
        <dbReference type="Pfam" id="PF00266"/>
    </source>
</evidence>
<dbReference type="InterPro" id="IPR015424">
    <property type="entry name" value="PyrdxlP-dep_Trfase"/>
</dbReference>
<dbReference type="Pfam" id="PF00266">
    <property type="entry name" value="Aminotran_5"/>
    <property type="match status" value="1"/>
</dbReference>
<dbReference type="InterPro" id="IPR015421">
    <property type="entry name" value="PyrdxlP-dep_Trfase_major"/>
</dbReference>
<dbReference type="OrthoDB" id="9764293at2"/>
<dbReference type="InterPro" id="IPR015422">
    <property type="entry name" value="PyrdxlP-dep_Trfase_small"/>
</dbReference>
<dbReference type="HOGENOM" id="CLU_003433_2_1_6"/>
<dbReference type="PANTHER" id="PTHR43586">
    <property type="entry name" value="CYSTEINE DESULFURASE"/>
    <property type="match status" value="1"/>
</dbReference>